<gene>
    <name evidence="8" type="ORF">BURPS1710A_A1586</name>
</gene>
<evidence type="ECO:0000256" key="5">
    <source>
        <dbReference type="ARBA" id="ARBA00023139"/>
    </source>
</evidence>
<dbReference type="AlphaFoldDB" id="A0A0E1W0G3"/>
<accession>A0A0E1W0G3</accession>
<keyword evidence="4" id="KW-0472">Membrane</keyword>
<dbReference type="GeneID" id="93063905"/>
<evidence type="ECO:0000256" key="1">
    <source>
        <dbReference type="ARBA" id="ARBA00010296"/>
    </source>
</evidence>
<keyword evidence="6" id="KW-0449">Lipoprotein</keyword>
<organism evidence="8">
    <name type="scientific">Burkholderia pseudomallei 1710a</name>
    <dbReference type="NCBI Taxonomy" id="320371"/>
    <lineage>
        <taxon>Bacteria</taxon>
        <taxon>Pseudomonadati</taxon>
        <taxon>Pseudomonadota</taxon>
        <taxon>Betaproteobacteria</taxon>
        <taxon>Burkholderiales</taxon>
        <taxon>Burkholderiaceae</taxon>
        <taxon>Burkholderia</taxon>
        <taxon>pseudomallei group</taxon>
    </lineage>
</organism>
<name>A0A0E1W0G3_BURPE</name>
<evidence type="ECO:0000256" key="3">
    <source>
        <dbReference type="ARBA" id="ARBA00022729"/>
    </source>
</evidence>
<evidence type="ECO:0000256" key="2">
    <source>
        <dbReference type="ARBA" id="ARBA00022475"/>
    </source>
</evidence>
<dbReference type="GO" id="GO:0016020">
    <property type="term" value="C:membrane"/>
    <property type="evidence" value="ECO:0007669"/>
    <property type="project" value="InterPro"/>
</dbReference>
<feature type="chain" id="PRO_5002388275" evidence="7">
    <location>
        <begin position="19"/>
        <end position="49"/>
    </location>
</feature>
<sequence length="49" mass="4821">MSVNASVFRRIAAAFALAGCVLGLAGCNTVAGVGEDLNAAGRAIKRAAD</sequence>
<evidence type="ECO:0000256" key="7">
    <source>
        <dbReference type="SAM" id="SignalP"/>
    </source>
</evidence>
<evidence type="ECO:0000256" key="6">
    <source>
        <dbReference type="ARBA" id="ARBA00023288"/>
    </source>
</evidence>
<keyword evidence="5" id="KW-0564">Palmitate</keyword>
<dbReference type="InterPro" id="IPR012556">
    <property type="entry name" value="Entericidin"/>
</dbReference>
<dbReference type="Proteomes" id="UP000001812">
    <property type="component" value="Chromosome II"/>
</dbReference>
<dbReference type="RefSeq" id="WP_004187125.1">
    <property type="nucleotide sequence ID" value="NZ_CM000833.1"/>
</dbReference>
<dbReference type="Pfam" id="PF08085">
    <property type="entry name" value="Entericidin"/>
    <property type="match status" value="1"/>
</dbReference>
<evidence type="ECO:0000256" key="4">
    <source>
        <dbReference type="ARBA" id="ARBA00023136"/>
    </source>
</evidence>
<proteinExistence type="inferred from homology"/>
<protein>
    <submittedName>
        <fullName evidence="8">Conserved domain protein</fullName>
    </submittedName>
</protein>
<dbReference type="EMBL" id="CM000833">
    <property type="protein sequence ID" value="EET05806.1"/>
    <property type="molecule type" value="Genomic_DNA"/>
</dbReference>
<reference evidence="8" key="1">
    <citation type="submission" date="2009-05" db="EMBL/GenBank/DDBJ databases">
        <authorList>
            <person name="Harkins D.M."/>
            <person name="DeShazer D."/>
            <person name="Woods D.E."/>
            <person name="Brinkac L.M."/>
            <person name="Brown K.A."/>
            <person name="Hung G.C."/>
            <person name="Tuanyok A."/>
            <person name="Zhang B."/>
            <person name="Nierman W.C."/>
        </authorList>
    </citation>
    <scope>NUCLEOTIDE SEQUENCE [LARGE SCALE GENOMIC DNA]</scope>
    <source>
        <strain evidence="8">1710a</strain>
    </source>
</reference>
<comment type="similarity">
    <text evidence="1">Belongs to the EcnA/EcnB lipoprotein family.</text>
</comment>
<evidence type="ECO:0000313" key="8">
    <source>
        <dbReference type="EMBL" id="EET05806.1"/>
    </source>
</evidence>
<feature type="signal peptide" evidence="7">
    <location>
        <begin position="1"/>
        <end position="18"/>
    </location>
</feature>
<keyword evidence="3 7" id="KW-0732">Signal</keyword>
<dbReference type="HOGENOM" id="CLU_193827_9_0_4"/>
<dbReference type="GO" id="GO:0009636">
    <property type="term" value="P:response to toxic substance"/>
    <property type="evidence" value="ECO:0007669"/>
    <property type="project" value="InterPro"/>
</dbReference>
<keyword evidence="2" id="KW-1003">Cell membrane</keyword>